<evidence type="ECO:0000256" key="1">
    <source>
        <dbReference type="SAM" id="Phobius"/>
    </source>
</evidence>
<accession>A0AAJ5UZ26</accession>
<evidence type="ECO:0000313" key="2">
    <source>
        <dbReference type="EMBL" id="WDV09295.1"/>
    </source>
</evidence>
<proteinExistence type="predicted"/>
<evidence type="ECO:0000313" key="3">
    <source>
        <dbReference type="Proteomes" id="UP001219585"/>
    </source>
</evidence>
<gene>
    <name evidence="2" type="ORF">OU989_22490</name>
</gene>
<feature type="transmembrane region" description="Helical" evidence="1">
    <location>
        <begin position="40"/>
        <end position="59"/>
    </location>
</feature>
<organism evidence="2 3">
    <name type="scientific">Lysinibacillus irui</name>
    <dbReference type="NCBI Taxonomy" id="2998077"/>
    <lineage>
        <taxon>Bacteria</taxon>
        <taxon>Bacillati</taxon>
        <taxon>Bacillota</taxon>
        <taxon>Bacilli</taxon>
        <taxon>Bacillales</taxon>
        <taxon>Bacillaceae</taxon>
        <taxon>Lysinibacillus</taxon>
    </lineage>
</organism>
<keyword evidence="1" id="KW-1133">Transmembrane helix</keyword>
<name>A0AAJ5UZ26_9BACI</name>
<feature type="transmembrane region" description="Helical" evidence="1">
    <location>
        <begin position="7"/>
        <end position="28"/>
    </location>
</feature>
<protein>
    <submittedName>
        <fullName evidence="2">Uncharacterized protein</fullName>
    </submittedName>
</protein>
<dbReference type="KEGG" id="liu:OU989_22490"/>
<keyword evidence="1" id="KW-0812">Transmembrane</keyword>
<geneLocation type="plasmid" evidence="2 3">
    <name>unnamed</name>
</geneLocation>
<keyword evidence="1" id="KW-0472">Membrane</keyword>
<dbReference type="Proteomes" id="UP001219585">
    <property type="component" value="Plasmid unnamed"/>
</dbReference>
<dbReference type="RefSeq" id="WP_274797513.1">
    <property type="nucleotide sequence ID" value="NZ_CP113528.1"/>
</dbReference>
<dbReference type="EMBL" id="CP113528">
    <property type="protein sequence ID" value="WDV09295.1"/>
    <property type="molecule type" value="Genomic_DNA"/>
</dbReference>
<dbReference type="AlphaFoldDB" id="A0AAJ5UZ26"/>
<reference evidence="2" key="1">
    <citation type="submission" date="2022-11" db="EMBL/GenBank/DDBJ databases">
        <title>Lysinibacillus irui.</title>
        <authorList>
            <person name="Akintayo S.O."/>
        </authorList>
    </citation>
    <scope>NUCLEOTIDE SEQUENCE</scope>
    <source>
        <strain evidence="2">IRB4-01</strain>
        <plasmid evidence="2">unnamed</plasmid>
    </source>
</reference>
<keyword evidence="2" id="KW-0614">Plasmid</keyword>
<sequence length="68" mass="7650">MILHMNGLFLYGTVVLVIILVSITTLIAYKNEKDPLNKDFLGGLLILVGVMMCMVPPLIHEMFRFVIS</sequence>